<evidence type="ECO:0000256" key="1">
    <source>
        <dbReference type="SAM" id="MobiDB-lite"/>
    </source>
</evidence>
<feature type="compositionally biased region" description="Basic and acidic residues" evidence="1">
    <location>
        <begin position="161"/>
        <end position="172"/>
    </location>
</feature>
<dbReference type="EMBL" id="KV417349">
    <property type="protein sequence ID" value="KZO90166.1"/>
    <property type="molecule type" value="Genomic_DNA"/>
</dbReference>
<evidence type="ECO:0000313" key="3">
    <source>
        <dbReference type="Proteomes" id="UP000076738"/>
    </source>
</evidence>
<accession>A0A167G4T5</accession>
<proteinExistence type="predicted"/>
<protein>
    <submittedName>
        <fullName evidence="2">Uncharacterized protein</fullName>
    </submittedName>
</protein>
<dbReference type="Proteomes" id="UP000076738">
    <property type="component" value="Unassembled WGS sequence"/>
</dbReference>
<sequence>MAAAPTPTNLQAGLETATPGAVSKPSTSAAPALAPPALAPPALAPPALAPPAGLARSKYPWTGEPAAGGPHGLAAKSTALSTGRQDGQAPEDNAQDGDVYVWEWRGEELPGLDPRMRRALRSIQNLATSLRAGESPEVVLLVAQDLQRKVDHVVEWMEKNQKQTEGYDRGVDSDVANNSNRHDM</sequence>
<name>A0A167G4T5_CALVF</name>
<dbReference type="AlphaFoldDB" id="A0A167G4T5"/>
<keyword evidence="3" id="KW-1185">Reference proteome</keyword>
<feature type="region of interest" description="Disordered" evidence="1">
    <location>
        <begin position="161"/>
        <end position="184"/>
    </location>
</feature>
<feature type="compositionally biased region" description="Polar residues" evidence="1">
    <location>
        <begin position="1"/>
        <end position="11"/>
    </location>
</feature>
<gene>
    <name evidence="2" type="ORF">CALVIDRAFT_542920</name>
</gene>
<reference evidence="2 3" key="1">
    <citation type="journal article" date="2016" name="Mol. Biol. Evol.">
        <title>Comparative Genomics of Early-Diverging Mushroom-Forming Fungi Provides Insights into the Origins of Lignocellulose Decay Capabilities.</title>
        <authorList>
            <person name="Nagy L.G."/>
            <person name="Riley R."/>
            <person name="Tritt A."/>
            <person name="Adam C."/>
            <person name="Daum C."/>
            <person name="Floudas D."/>
            <person name="Sun H."/>
            <person name="Yadav J.S."/>
            <person name="Pangilinan J."/>
            <person name="Larsson K.H."/>
            <person name="Matsuura K."/>
            <person name="Barry K."/>
            <person name="Labutti K."/>
            <person name="Kuo R."/>
            <person name="Ohm R.A."/>
            <person name="Bhattacharya S.S."/>
            <person name="Shirouzu T."/>
            <person name="Yoshinaga Y."/>
            <person name="Martin F.M."/>
            <person name="Grigoriev I.V."/>
            <person name="Hibbett D.S."/>
        </authorList>
    </citation>
    <scope>NUCLEOTIDE SEQUENCE [LARGE SCALE GENOMIC DNA]</scope>
    <source>
        <strain evidence="2 3">TUFC12733</strain>
    </source>
</reference>
<evidence type="ECO:0000313" key="2">
    <source>
        <dbReference type="EMBL" id="KZO90166.1"/>
    </source>
</evidence>
<feature type="region of interest" description="Disordered" evidence="1">
    <location>
        <begin position="1"/>
        <end position="98"/>
    </location>
</feature>
<feature type="compositionally biased region" description="Pro residues" evidence="1">
    <location>
        <begin position="33"/>
        <end position="49"/>
    </location>
</feature>
<feature type="compositionally biased region" description="Polar residues" evidence="1">
    <location>
        <begin position="175"/>
        <end position="184"/>
    </location>
</feature>
<organism evidence="2 3">
    <name type="scientific">Calocera viscosa (strain TUFC12733)</name>
    <dbReference type="NCBI Taxonomy" id="1330018"/>
    <lineage>
        <taxon>Eukaryota</taxon>
        <taxon>Fungi</taxon>
        <taxon>Dikarya</taxon>
        <taxon>Basidiomycota</taxon>
        <taxon>Agaricomycotina</taxon>
        <taxon>Dacrymycetes</taxon>
        <taxon>Dacrymycetales</taxon>
        <taxon>Dacrymycetaceae</taxon>
        <taxon>Calocera</taxon>
    </lineage>
</organism>